<sequence>MRGNSSRDTGDCRVNRRIPSGLRWRIDLSFVARTRSADRAEDLPRGPPSAALAPAISPRPTWRTRYEISRAGPQMYGRRKMTRHLRRQGRDLALCTVDRIMRELGLNDVVQGRKHRTTIPAKDGVRATDKLNPDFTAAAPNLVCVADFTYVSTWSG</sequence>
<dbReference type="Pfam" id="PF13276">
    <property type="entry name" value="HTH_21"/>
    <property type="match status" value="1"/>
</dbReference>
<reference evidence="3 4" key="1">
    <citation type="submission" date="2023-12" db="EMBL/GenBank/DDBJ databases">
        <title>novel species in genus Nocarida.</title>
        <authorList>
            <person name="Li Z."/>
        </authorList>
    </citation>
    <scope>NUCLEOTIDE SEQUENCE [LARGE SCALE GENOMIC DNA]</scope>
    <source>
        <strain evidence="3 4">CDC186</strain>
    </source>
</reference>
<evidence type="ECO:0000259" key="2">
    <source>
        <dbReference type="Pfam" id="PF13276"/>
    </source>
</evidence>
<proteinExistence type="predicted"/>
<comment type="caution">
    <text evidence="3">The sequence shown here is derived from an EMBL/GenBank/DDBJ whole genome shotgun (WGS) entry which is preliminary data.</text>
</comment>
<accession>A0ABU6B181</accession>
<name>A0ABU6B181_9NOCA</name>
<dbReference type="Proteomes" id="UP001348098">
    <property type="component" value="Unassembled WGS sequence"/>
</dbReference>
<dbReference type="RefSeq" id="WP_323124595.1">
    <property type="nucleotide sequence ID" value="NZ_JAYESH010000017.1"/>
</dbReference>
<evidence type="ECO:0000313" key="3">
    <source>
        <dbReference type="EMBL" id="MEB3513426.1"/>
    </source>
</evidence>
<dbReference type="EMBL" id="JAYKYQ010000011">
    <property type="protein sequence ID" value="MEB3513426.1"/>
    <property type="molecule type" value="Genomic_DNA"/>
</dbReference>
<evidence type="ECO:0000256" key="1">
    <source>
        <dbReference type="SAM" id="MobiDB-lite"/>
    </source>
</evidence>
<feature type="region of interest" description="Disordered" evidence="1">
    <location>
        <begin position="36"/>
        <end position="57"/>
    </location>
</feature>
<evidence type="ECO:0000313" key="4">
    <source>
        <dbReference type="Proteomes" id="UP001348098"/>
    </source>
</evidence>
<dbReference type="InterPro" id="IPR025948">
    <property type="entry name" value="HTH-like_dom"/>
</dbReference>
<feature type="compositionally biased region" description="Low complexity" evidence="1">
    <location>
        <begin position="48"/>
        <end position="57"/>
    </location>
</feature>
<keyword evidence="4" id="KW-1185">Reference proteome</keyword>
<organism evidence="3 4">
    <name type="scientific">Nocardia implantans</name>
    <dbReference type="NCBI Taxonomy" id="3108168"/>
    <lineage>
        <taxon>Bacteria</taxon>
        <taxon>Bacillati</taxon>
        <taxon>Actinomycetota</taxon>
        <taxon>Actinomycetes</taxon>
        <taxon>Mycobacteriales</taxon>
        <taxon>Nocardiaceae</taxon>
        <taxon>Nocardia</taxon>
    </lineage>
</organism>
<feature type="domain" description="HTH-like" evidence="2">
    <location>
        <begin position="68"/>
        <end position="113"/>
    </location>
</feature>
<protein>
    <submittedName>
        <fullName evidence="3">IS3 family transposase</fullName>
    </submittedName>
</protein>
<gene>
    <name evidence="3" type="ORF">U3653_25655</name>
</gene>